<feature type="non-terminal residue" evidence="2">
    <location>
        <position position="1"/>
    </location>
</feature>
<feature type="compositionally biased region" description="Basic residues" evidence="1">
    <location>
        <begin position="201"/>
        <end position="222"/>
    </location>
</feature>
<gene>
    <name evidence="2" type="ORF">AVDCRST_MAG72-2073</name>
</gene>
<feature type="region of interest" description="Disordered" evidence="1">
    <location>
        <begin position="149"/>
        <end position="277"/>
    </location>
</feature>
<reference evidence="2" key="1">
    <citation type="submission" date="2020-02" db="EMBL/GenBank/DDBJ databases">
        <authorList>
            <person name="Meier V. D."/>
        </authorList>
    </citation>
    <scope>NUCLEOTIDE SEQUENCE</scope>
    <source>
        <strain evidence="2">AVDCRST_MAG72</strain>
    </source>
</reference>
<protein>
    <submittedName>
        <fullName evidence="2">ATP/GTP-binding protein</fullName>
    </submittedName>
</protein>
<accession>A0A6J4MGT3</accession>
<feature type="compositionally biased region" description="Basic residues" evidence="1">
    <location>
        <begin position="257"/>
        <end position="271"/>
    </location>
</feature>
<name>A0A6J4MGT3_9ACTN</name>
<feature type="region of interest" description="Disordered" evidence="1">
    <location>
        <begin position="1"/>
        <end position="113"/>
    </location>
</feature>
<proteinExistence type="predicted"/>
<feature type="compositionally biased region" description="Low complexity" evidence="1">
    <location>
        <begin position="47"/>
        <end position="60"/>
    </location>
</feature>
<dbReference type="AlphaFoldDB" id="A0A6J4MGT3"/>
<evidence type="ECO:0000256" key="1">
    <source>
        <dbReference type="SAM" id="MobiDB-lite"/>
    </source>
</evidence>
<dbReference type="EMBL" id="CADCUJ010000089">
    <property type="protein sequence ID" value="CAA9358971.1"/>
    <property type="molecule type" value="Genomic_DNA"/>
</dbReference>
<feature type="compositionally biased region" description="Low complexity" evidence="1">
    <location>
        <begin position="83"/>
        <end position="93"/>
    </location>
</feature>
<feature type="non-terminal residue" evidence="2">
    <location>
        <position position="277"/>
    </location>
</feature>
<sequence length="277" mass="29791">DPAAARVSRPCGRRDPAGGGQRRLPGELDLAAAGPWLRGGQRRRARAGAAGPRRPEAVAGRGTGRPRRPHGRPDRHLGRAAPRGGHAWRAGGLRRAGRPGGLRTGGRRRSDPRRAGLSLAAELVPPPQTSHRAAARALLRRAGPALPADLQAGLGPARRCRRGRRVPTAGGGTGGRGGDRARPSRRSPAAHRLAAPVERLGRRRVPGLRRRGARPLPARRCRQAAPRDPSGRVLFVGRGPRAGCRLHRPPDRGRAAERRRRRRSFVHRVRAPPRTAL</sequence>
<organism evidence="2">
    <name type="scientific">uncultured Nocardioidaceae bacterium</name>
    <dbReference type="NCBI Taxonomy" id="253824"/>
    <lineage>
        <taxon>Bacteria</taxon>
        <taxon>Bacillati</taxon>
        <taxon>Actinomycetota</taxon>
        <taxon>Actinomycetes</taxon>
        <taxon>Propionibacteriales</taxon>
        <taxon>Nocardioidaceae</taxon>
        <taxon>environmental samples</taxon>
    </lineage>
</organism>
<evidence type="ECO:0000313" key="2">
    <source>
        <dbReference type="EMBL" id="CAA9358971.1"/>
    </source>
</evidence>